<keyword evidence="7 13" id="KW-0791">Threonine biosynthesis</keyword>
<evidence type="ECO:0000256" key="12">
    <source>
        <dbReference type="ARBA" id="ARBA00049954"/>
    </source>
</evidence>
<dbReference type="SUPFAM" id="SSF55060">
    <property type="entry name" value="GHMP Kinase, C-terminal domain"/>
    <property type="match status" value="1"/>
</dbReference>
<name>A0A1M5XID1_9CLOT</name>
<feature type="binding site" evidence="13">
    <location>
        <begin position="85"/>
        <end position="95"/>
    </location>
    <ligand>
        <name>ATP</name>
        <dbReference type="ChEBI" id="CHEBI:30616"/>
    </ligand>
</feature>
<keyword evidence="9 13" id="KW-0418">Kinase</keyword>
<comment type="catalytic activity">
    <reaction evidence="11 13">
        <text>L-homoserine + ATP = O-phospho-L-homoserine + ADP + H(+)</text>
        <dbReference type="Rhea" id="RHEA:13985"/>
        <dbReference type="ChEBI" id="CHEBI:15378"/>
        <dbReference type="ChEBI" id="CHEBI:30616"/>
        <dbReference type="ChEBI" id="CHEBI:57476"/>
        <dbReference type="ChEBI" id="CHEBI:57590"/>
        <dbReference type="ChEBI" id="CHEBI:456216"/>
        <dbReference type="EC" id="2.7.1.39"/>
    </reaction>
</comment>
<evidence type="ECO:0000313" key="17">
    <source>
        <dbReference type="Proteomes" id="UP000184447"/>
    </source>
</evidence>
<dbReference type="STRING" id="1121316.SAMN02745207_03674"/>
<evidence type="ECO:0000256" key="7">
    <source>
        <dbReference type="ARBA" id="ARBA00022697"/>
    </source>
</evidence>
<dbReference type="Proteomes" id="UP000184447">
    <property type="component" value="Unassembled WGS sequence"/>
</dbReference>
<dbReference type="InterPro" id="IPR006203">
    <property type="entry name" value="GHMP_knse_ATP-bd_CS"/>
</dbReference>
<keyword evidence="13" id="KW-0963">Cytoplasm</keyword>
<evidence type="ECO:0000256" key="8">
    <source>
        <dbReference type="ARBA" id="ARBA00022741"/>
    </source>
</evidence>
<comment type="pathway">
    <text evidence="1 13">Amino-acid biosynthesis; L-threonine biosynthesis; L-threonine from L-aspartate: step 4/5.</text>
</comment>
<dbReference type="GO" id="GO:0005524">
    <property type="term" value="F:ATP binding"/>
    <property type="evidence" value="ECO:0007669"/>
    <property type="project" value="UniProtKB-UniRule"/>
</dbReference>
<comment type="similarity">
    <text evidence="2 13">Belongs to the GHMP kinase family. Homoserine kinase subfamily.</text>
</comment>
<keyword evidence="17" id="KW-1185">Reference proteome</keyword>
<dbReference type="InterPro" id="IPR013750">
    <property type="entry name" value="GHMP_kinase_C_dom"/>
</dbReference>
<dbReference type="SUPFAM" id="SSF54211">
    <property type="entry name" value="Ribosomal protein S5 domain 2-like"/>
    <property type="match status" value="1"/>
</dbReference>
<dbReference type="RefSeq" id="WP_073340439.1">
    <property type="nucleotide sequence ID" value="NZ_FQXM01000030.1"/>
</dbReference>
<evidence type="ECO:0000256" key="2">
    <source>
        <dbReference type="ARBA" id="ARBA00007370"/>
    </source>
</evidence>
<dbReference type="Gene3D" id="3.30.70.890">
    <property type="entry name" value="GHMP kinase, C-terminal domain"/>
    <property type="match status" value="1"/>
</dbReference>
<dbReference type="NCBIfam" id="TIGR00191">
    <property type="entry name" value="thrB"/>
    <property type="match status" value="1"/>
</dbReference>
<evidence type="ECO:0000256" key="6">
    <source>
        <dbReference type="ARBA" id="ARBA00022679"/>
    </source>
</evidence>
<evidence type="ECO:0000256" key="9">
    <source>
        <dbReference type="ARBA" id="ARBA00022777"/>
    </source>
</evidence>
<dbReference type="Gene3D" id="3.30.230.10">
    <property type="match status" value="1"/>
</dbReference>
<dbReference type="PIRSF" id="PIRSF000676">
    <property type="entry name" value="Homoser_kin"/>
    <property type="match status" value="1"/>
</dbReference>
<evidence type="ECO:0000259" key="14">
    <source>
        <dbReference type="Pfam" id="PF00288"/>
    </source>
</evidence>
<feature type="domain" description="GHMP kinase C-terminal" evidence="15">
    <location>
        <begin position="202"/>
        <end position="272"/>
    </location>
</feature>
<dbReference type="UniPathway" id="UPA00050">
    <property type="reaction ID" value="UER00064"/>
</dbReference>
<dbReference type="InterPro" id="IPR020568">
    <property type="entry name" value="Ribosomal_Su5_D2-typ_SF"/>
</dbReference>
<dbReference type="InterPro" id="IPR006204">
    <property type="entry name" value="GHMP_kinase_N_dom"/>
</dbReference>
<dbReference type="PANTHER" id="PTHR20861:SF1">
    <property type="entry name" value="HOMOSERINE KINASE"/>
    <property type="match status" value="1"/>
</dbReference>
<evidence type="ECO:0000256" key="11">
    <source>
        <dbReference type="ARBA" id="ARBA00049375"/>
    </source>
</evidence>
<proteinExistence type="inferred from homology"/>
<evidence type="ECO:0000256" key="3">
    <source>
        <dbReference type="ARBA" id="ARBA00012078"/>
    </source>
</evidence>
<dbReference type="InterPro" id="IPR036554">
    <property type="entry name" value="GHMP_kinase_C_sf"/>
</dbReference>
<keyword evidence="6 13" id="KW-0808">Transferase</keyword>
<dbReference type="EMBL" id="FQXM01000030">
    <property type="protein sequence ID" value="SHH99516.1"/>
    <property type="molecule type" value="Genomic_DNA"/>
</dbReference>
<comment type="subcellular location">
    <subcellularLocation>
        <location evidence="13">Cytoplasm</location>
    </subcellularLocation>
</comment>
<evidence type="ECO:0000256" key="13">
    <source>
        <dbReference type="HAMAP-Rule" id="MF_00384"/>
    </source>
</evidence>
<keyword evidence="10 13" id="KW-0067">ATP-binding</keyword>
<dbReference type="GO" id="GO:0009088">
    <property type="term" value="P:threonine biosynthetic process"/>
    <property type="evidence" value="ECO:0007669"/>
    <property type="project" value="UniProtKB-UniRule"/>
</dbReference>
<evidence type="ECO:0000256" key="1">
    <source>
        <dbReference type="ARBA" id="ARBA00005015"/>
    </source>
</evidence>
<dbReference type="GO" id="GO:0005737">
    <property type="term" value="C:cytoplasm"/>
    <property type="evidence" value="ECO:0007669"/>
    <property type="project" value="UniProtKB-SubCell"/>
</dbReference>
<dbReference type="HAMAP" id="MF_00384">
    <property type="entry name" value="Homoser_kinase"/>
    <property type="match status" value="1"/>
</dbReference>
<dbReference type="EC" id="2.7.1.39" evidence="3 13"/>
<feature type="domain" description="GHMP kinase N-terminal" evidence="14">
    <location>
        <begin position="55"/>
        <end position="138"/>
    </location>
</feature>
<evidence type="ECO:0000256" key="5">
    <source>
        <dbReference type="ARBA" id="ARBA00022605"/>
    </source>
</evidence>
<evidence type="ECO:0000259" key="15">
    <source>
        <dbReference type="Pfam" id="PF08544"/>
    </source>
</evidence>
<dbReference type="PROSITE" id="PS00627">
    <property type="entry name" value="GHMP_KINASES_ATP"/>
    <property type="match status" value="1"/>
</dbReference>
<dbReference type="InterPro" id="IPR000870">
    <property type="entry name" value="Homoserine_kinase"/>
</dbReference>
<dbReference type="AlphaFoldDB" id="A0A1M5XID1"/>
<dbReference type="NCBIfam" id="NF002288">
    <property type="entry name" value="PRK01212.1-4"/>
    <property type="match status" value="1"/>
</dbReference>
<evidence type="ECO:0000256" key="10">
    <source>
        <dbReference type="ARBA" id="ARBA00022840"/>
    </source>
</evidence>
<evidence type="ECO:0000313" key="16">
    <source>
        <dbReference type="EMBL" id="SHH99516.1"/>
    </source>
</evidence>
<comment type="function">
    <text evidence="12 13">Catalyzes the ATP-dependent phosphorylation of L-homoserine to L-homoserine phosphate.</text>
</comment>
<gene>
    <name evidence="13" type="primary">thrB</name>
    <name evidence="16" type="ORF">SAMN02745207_03674</name>
</gene>
<dbReference type="InterPro" id="IPR014721">
    <property type="entry name" value="Ribsml_uS5_D2-typ_fold_subgr"/>
</dbReference>
<accession>A0A1M5XID1</accession>
<evidence type="ECO:0000256" key="4">
    <source>
        <dbReference type="ARBA" id="ARBA00017858"/>
    </source>
</evidence>
<keyword evidence="5 13" id="KW-0028">Amino-acid biosynthesis</keyword>
<dbReference type="Pfam" id="PF00288">
    <property type="entry name" value="GHMP_kinases_N"/>
    <property type="match status" value="1"/>
</dbReference>
<keyword evidence="8 13" id="KW-0547">Nucleotide-binding</keyword>
<dbReference type="GO" id="GO:0004413">
    <property type="term" value="F:homoserine kinase activity"/>
    <property type="evidence" value="ECO:0007669"/>
    <property type="project" value="UniProtKB-UniRule"/>
</dbReference>
<dbReference type="PANTHER" id="PTHR20861">
    <property type="entry name" value="HOMOSERINE/4-DIPHOSPHOCYTIDYL-2-C-METHYL-D-ERYTHRITOL KINASE"/>
    <property type="match status" value="1"/>
</dbReference>
<reference evidence="16 17" key="1">
    <citation type="submission" date="2016-11" db="EMBL/GenBank/DDBJ databases">
        <authorList>
            <person name="Jaros S."/>
            <person name="Januszkiewicz K."/>
            <person name="Wedrychowicz H."/>
        </authorList>
    </citation>
    <scope>NUCLEOTIDE SEQUENCE [LARGE SCALE GENOMIC DNA]</scope>
    <source>
        <strain evidence="16 17">DSM 8605</strain>
    </source>
</reference>
<organism evidence="16 17">
    <name type="scientific">Clostridium grantii DSM 8605</name>
    <dbReference type="NCBI Taxonomy" id="1121316"/>
    <lineage>
        <taxon>Bacteria</taxon>
        <taxon>Bacillati</taxon>
        <taxon>Bacillota</taxon>
        <taxon>Clostridia</taxon>
        <taxon>Eubacteriales</taxon>
        <taxon>Clostridiaceae</taxon>
        <taxon>Clostridium</taxon>
    </lineage>
</organism>
<protein>
    <recommendedName>
        <fullName evidence="4 13">Homoserine kinase</fullName>
        <shortName evidence="13">HK</shortName>
        <shortName evidence="13">HSK</shortName>
        <ecNumber evidence="3 13">2.7.1.39</ecNumber>
    </recommendedName>
</protein>
<dbReference type="OrthoDB" id="9769912at2"/>
<sequence length="296" mass="33196">MIKVRVPATTANMGPGFDVFGMALQYYNEIEFEEIKQGYEFYSEGKETDIPIKENLIINSFLKILRKYNYEIKGFRINISKAKIPLSRGMGSSSSCIVAAIVAANTFLGNILSKEDIIKEATEIEGHPDNVVPAFLGGMVISTMVEKQVIYSKVKVPKSLSMVVMIPNFKTSTEEARQVLPKNYTREDCVYNISRAALLVNALNNNELDKLRVAMGDKIHQEYRKTLINNADDVFRKSEEFGALAEFVSGSGPTLMAIIHEDNSEFVDKMEAFLATLDNEWEVHLLKPDFNGTTVI</sequence>
<dbReference type="PRINTS" id="PR00958">
    <property type="entry name" value="HOMSERKINASE"/>
</dbReference>
<dbReference type="Pfam" id="PF08544">
    <property type="entry name" value="GHMP_kinases_C"/>
    <property type="match status" value="1"/>
</dbReference>